<accession>A0A8H4PRE4</accession>
<dbReference type="PANTHER" id="PTHR28525">
    <property type="entry name" value="REACTIVE OXYGEN SPECIES MODULATOR 1"/>
    <property type="match status" value="1"/>
</dbReference>
<evidence type="ECO:0000313" key="8">
    <source>
        <dbReference type="EMBL" id="KAF4509023.1"/>
    </source>
</evidence>
<proteinExistence type="inferred from homology"/>
<evidence type="ECO:0000256" key="1">
    <source>
        <dbReference type="ARBA" id="ARBA00004370"/>
    </source>
</evidence>
<evidence type="ECO:0000256" key="7">
    <source>
        <dbReference type="SAM" id="Phobius"/>
    </source>
</evidence>
<dbReference type="Proteomes" id="UP000557566">
    <property type="component" value="Unassembled WGS sequence"/>
</dbReference>
<keyword evidence="9" id="KW-1185">Reference proteome</keyword>
<sequence>MEKAKLHCYKLRTGDTEPPAHLATNHSKKTTTTTTTTCTMPPVAAVNAGGGRHGPSNFDKFKMGAMMGGTVGVIIGFIFGTVNIFRYGAGSHGIMRTLGQYMGASGATFGFFMSIGSVIRSDANPELHEMYMRAQRRPIVLRASPAWRRC</sequence>
<keyword evidence="4 7" id="KW-1133">Transmembrane helix</keyword>
<dbReference type="GO" id="GO:0030150">
    <property type="term" value="P:protein import into mitochondrial matrix"/>
    <property type="evidence" value="ECO:0007669"/>
    <property type="project" value="TreeGrafter"/>
</dbReference>
<dbReference type="GO" id="GO:0005744">
    <property type="term" value="C:TIM23 mitochondrial import inner membrane translocase complex"/>
    <property type="evidence" value="ECO:0007669"/>
    <property type="project" value="TreeGrafter"/>
</dbReference>
<dbReference type="AlphaFoldDB" id="A0A8H4PRE4"/>
<evidence type="ECO:0000256" key="5">
    <source>
        <dbReference type="ARBA" id="ARBA00023136"/>
    </source>
</evidence>
<comment type="caution">
    <text evidence="8">The sequence shown here is derived from an EMBL/GenBank/DDBJ whole genome shotgun (WGS) entry which is preliminary data.</text>
</comment>
<comment type="similarity">
    <text evidence="2">Belongs to the MGR2 family.</text>
</comment>
<organism evidence="8 9">
    <name type="scientific">Ophiocordyceps sinensis</name>
    <dbReference type="NCBI Taxonomy" id="72228"/>
    <lineage>
        <taxon>Eukaryota</taxon>
        <taxon>Fungi</taxon>
        <taxon>Dikarya</taxon>
        <taxon>Ascomycota</taxon>
        <taxon>Pezizomycotina</taxon>
        <taxon>Sordariomycetes</taxon>
        <taxon>Hypocreomycetidae</taxon>
        <taxon>Hypocreales</taxon>
        <taxon>Ophiocordycipitaceae</taxon>
        <taxon>Ophiocordyceps</taxon>
    </lineage>
</organism>
<dbReference type="EMBL" id="JAAVMX010000005">
    <property type="protein sequence ID" value="KAF4509023.1"/>
    <property type="molecule type" value="Genomic_DNA"/>
</dbReference>
<keyword evidence="3 7" id="KW-0812">Transmembrane</keyword>
<protein>
    <recommendedName>
        <fullName evidence="10">Mitochondrial genome maintenance protein Mgr2</fullName>
    </recommendedName>
</protein>
<evidence type="ECO:0008006" key="10">
    <source>
        <dbReference type="Google" id="ProtNLM"/>
    </source>
</evidence>
<comment type="subcellular location">
    <subcellularLocation>
        <location evidence="1">Membrane</location>
    </subcellularLocation>
</comment>
<evidence type="ECO:0000256" key="3">
    <source>
        <dbReference type="ARBA" id="ARBA00022692"/>
    </source>
</evidence>
<evidence type="ECO:0000256" key="4">
    <source>
        <dbReference type="ARBA" id="ARBA00022989"/>
    </source>
</evidence>
<feature type="region of interest" description="Disordered" evidence="6">
    <location>
        <begin position="17"/>
        <end position="36"/>
    </location>
</feature>
<dbReference type="PANTHER" id="PTHR28525:SF1">
    <property type="entry name" value="REACTIVE OXYGEN SPECIES MODULATOR 1"/>
    <property type="match status" value="1"/>
</dbReference>
<feature type="transmembrane region" description="Helical" evidence="7">
    <location>
        <begin position="101"/>
        <end position="119"/>
    </location>
</feature>
<dbReference type="InterPro" id="IPR018450">
    <property type="entry name" value="Romo1/Mgr2"/>
</dbReference>
<dbReference type="GO" id="GO:0045039">
    <property type="term" value="P:protein insertion into mitochondrial inner membrane"/>
    <property type="evidence" value="ECO:0007669"/>
    <property type="project" value="TreeGrafter"/>
</dbReference>
<feature type="transmembrane region" description="Helical" evidence="7">
    <location>
        <begin position="65"/>
        <end position="89"/>
    </location>
</feature>
<reference evidence="8 9" key="1">
    <citation type="journal article" date="2020" name="Genome Biol. Evol.">
        <title>A new high-quality draft genome assembly of the Chinese cordyceps Ophiocordyceps sinensis.</title>
        <authorList>
            <person name="Shu R."/>
            <person name="Zhang J."/>
            <person name="Meng Q."/>
            <person name="Zhang H."/>
            <person name="Zhou G."/>
            <person name="Li M."/>
            <person name="Wu P."/>
            <person name="Zhao Y."/>
            <person name="Chen C."/>
            <person name="Qin Q."/>
        </authorList>
    </citation>
    <scope>NUCLEOTIDE SEQUENCE [LARGE SCALE GENOMIC DNA]</scope>
    <source>
        <strain evidence="8 9">IOZ07</strain>
    </source>
</reference>
<dbReference type="OrthoDB" id="5409308at2759"/>
<name>A0A8H4PRE4_9HYPO</name>
<evidence type="ECO:0000256" key="6">
    <source>
        <dbReference type="SAM" id="MobiDB-lite"/>
    </source>
</evidence>
<gene>
    <name evidence="8" type="ORF">G6O67_005335</name>
</gene>
<dbReference type="SMART" id="SM01378">
    <property type="entry name" value="Romo1"/>
    <property type="match status" value="1"/>
</dbReference>
<keyword evidence="5 7" id="KW-0472">Membrane</keyword>
<evidence type="ECO:0000256" key="2">
    <source>
        <dbReference type="ARBA" id="ARBA00007839"/>
    </source>
</evidence>
<evidence type="ECO:0000313" key="9">
    <source>
        <dbReference type="Proteomes" id="UP000557566"/>
    </source>
</evidence>
<dbReference type="Pfam" id="PF10247">
    <property type="entry name" value="Romo1"/>
    <property type="match status" value="1"/>
</dbReference>